<gene>
    <name evidence="1" type="ORF">LCGC14_2588330</name>
</gene>
<reference evidence="1" key="1">
    <citation type="journal article" date="2015" name="Nature">
        <title>Complex archaea that bridge the gap between prokaryotes and eukaryotes.</title>
        <authorList>
            <person name="Spang A."/>
            <person name="Saw J.H."/>
            <person name="Jorgensen S.L."/>
            <person name="Zaremba-Niedzwiedzka K."/>
            <person name="Martijn J."/>
            <person name="Lind A.E."/>
            <person name="van Eijk R."/>
            <person name="Schleper C."/>
            <person name="Guy L."/>
            <person name="Ettema T.J."/>
        </authorList>
    </citation>
    <scope>NUCLEOTIDE SEQUENCE</scope>
</reference>
<dbReference type="AlphaFoldDB" id="A0A0F9CNJ4"/>
<feature type="non-terminal residue" evidence="1">
    <location>
        <position position="47"/>
    </location>
</feature>
<protein>
    <submittedName>
        <fullName evidence="1">Uncharacterized protein</fullName>
    </submittedName>
</protein>
<organism evidence="1">
    <name type="scientific">marine sediment metagenome</name>
    <dbReference type="NCBI Taxonomy" id="412755"/>
    <lineage>
        <taxon>unclassified sequences</taxon>
        <taxon>metagenomes</taxon>
        <taxon>ecological metagenomes</taxon>
    </lineage>
</organism>
<accession>A0A0F9CNJ4</accession>
<sequence>MYEDYQILRDIYFCCINCQQILKCEDIYTFLEVNYSQIRKKYKEEID</sequence>
<dbReference type="EMBL" id="LAZR01043383">
    <property type="protein sequence ID" value="KKL07206.1"/>
    <property type="molecule type" value="Genomic_DNA"/>
</dbReference>
<evidence type="ECO:0000313" key="1">
    <source>
        <dbReference type="EMBL" id="KKL07206.1"/>
    </source>
</evidence>
<proteinExistence type="predicted"/>
<name>A0A0F9CNJ4_9ZZZZ</name>
<comment type="caution">
    <text evidence="1">The sequence shown here is derived from an EMBL/GenBank/DDBJ whole genome shotgun (WGS) entry which is preliminary data.</text>
</comment>